<dbReference type="GO" id="GO:0006508">
    <property type="term" value="P:proteolysis"/>
    <property type="evidence" value="ECO:0007669"/>
    <property type="project" value="UniProtKB-KW"/>
</dbReference>
<dbReference type="MEROPS" id="M03.010"/>
<dbReference type="GO" id="GO:0046872">
    <property type="term" value="F:metal ion binding"/>
    <property type="evidence" value="ECO:0007669"/>
    <property type="project" value="UniProtKB-UniRule"/>
</dbReference>
<keyword evidence="2 6" id="KW-0479">Metal-binding</keyword>
<dbReference type="CDD" id="cd09606">
    <property type="entry name" value="M3B_PepF"/>
    <property type="match status" value="1"/>
</dbReference>
<dbReference type="AlphaFoldDB" id="U2QW29"/>
<organism evidence="8 9">
    <name type="scientific">Gemella bergeri ATCC 700627</name>
    <dbReference type="NCBI Taxonomy" id="1321820"/>
    <lineage>
        <taxon>Bacteria</taxon>
        <taxon>Bacillati</taxon>
        <taxon>Bacillota</taxon>
        <taxon>Bacilli</taxon>
        <taxon>Bacillales</taxon>
        <taxon>Gemellaceae</taxon>
        <taxon>Gemella</taxon>
    </lineage>
</organism>
<dbReference type="InterPro" id="IPR001567">
    <property type="entry name" value="Pept_M3A_M3B_dom"/>
</dbReference>
<dbReference type="RefSeq" id="WP_021752245.1">
    <property type="nucleotide sequence ID" value="NZ_KI271790.1"/>
</dbReference>
<reference evidence="8 9" key="1">
    <citation type="submission" date="2013-08" db="EMBL/GenBank/DDBJ databases">
        <authorList>
            <person name="Weinstock G."/>
            <person name="Sodergren E."/>
            <person name="Wylie T."/>
            <person name="Fulton L."/>
            <person name="Fulton R."/>
            <person name="Fronick C."/>
            <person name="O'Laughlin M."/>
            <person name="Godfrey J."/>
            <person name="Miner T."/>
            <person name="Herter B."/>
            <person name="Appelbaum E."/>
            <person name="Cordes M."/>
            <person name="Lek S."/>
            <person name="Wollam A."/>
            <person name="Pepin K.H."/>
            <person name="Palsikar V.B."/>
            <person name="Mitreva M."/>
            <person name="Wilson R.K."/>
        </authorList>
    </citation>
    <scope>NUCLEOTIDE SEQUENCE [LARGE SCALE GENOMIC DNA]</scope>
    <source>
        <strain evidence="8 9">ATCC 700627</strain>
    </source>
</reference>
<dbReference type="Gene3D" id="1.10.1370.30">
    <property type="match status" value="1"/>
</dbReference>
<comment type="cofactor">
    <cofactor evidence="6">
        <name>Zn(2+)</name>
        <dbReference type="ChEBI" id="CHEBI:29105"/>
    </cofactor>
    <text evidence="6">Binds 1 zinc ion.</text>
</comment>
<comment type="similarity">
    <text evidence="6">Belongs to the peptidase M3 family.</text>
</comment>
<dbReference type="eggNOG" id="COG1164">
    <property type="taxonomic scope" value="Bacteria"/>
</dbReference>
<keyword evidence="9" id="KW-1185">Reference proteome</keyword>
<dbReference type="Pfam" id="PF01432">
    <property type="entry name" value="Peptidase_M3"/>
    <property type="match status" value="1"/>
</dbReference>
<evidence type="ECO:0000256" key="5">
    <source>
        <dbReference type="ARBA" id="ARBA00023049"/>
    </source>
</evidence>
<keyword evidence="3 6" id="KW-0378">Hydrolase</keyword>
<evidence type="ECO:0000313" key="8">
    <source>
        <dbReference type="EMBL" id="ERK60419.1"/>
    </source>
</evidence>
<evidence type="ECO:0000256" key="2">
    <source>
        <dbReference type="ARBA" id="ARBA00022723"/>
    </source>
</evidence>
<protein>
    <submittedName>
        <fullName evidence="8">Oligoendopeptidase, M3 family</fullName>
    </submittedName>
</protein>
<evidence type="ECO:0000256" key="1">
    <source>
        <dbReference type="ARBA" id="ARBA00022670"/>
    </source>
</evidence>
<dbReference type="InterPro" id="IPR011976">
    <property type="entry name" value="Pept_M3B_oligopep-rel"/>
</dbReference>
<evidence type="ECO:0000313" key="9">
    <source>
        <dbReference type="Proteomes" id="UP000016637"/>
    </source>
</evidence>
<evidence type="ECO:0000256" key="6">
    <source>
        <dbReference type="RuleBase" id="RU003435"/>
    </source>
</evidence>
<dbReference type="NCBIfam" id="TIGR02289">
    <property type="entry name" value="M3_not_pepF"/>
    <property type="match status" value="1"/>
</dbReference>
<comment type="caution">
    <text evidence="8">The sequence shown here is derived from an EMBL/GenBank/DDBJ whole genome shotgun (WGS) entry which is preliminary data.</text>
</comment>
<sequence>MTFEQYKYTRPNIEETKSNILKIEQEIKNAKTANEVLEVFTKYNTLRNSLETMSVLVEIRHTINTTEKFYESEREFWDEFSPELTALKTKVDTAIFNSPFKTELKKEIGEHYFNLIETNLKVFNDDIIEDLKEENKLASEYTKLTSSAKILFDGEERNLSGMAKYTQHEDRNVRLEAGRTVAKFFTDNLEQYDSIYDRMVKVRTRIAKKLGFENFVEVAYLRLNRTDYNAKDVANYRKQILDEVVPLVEELKKAQAKRLGLDTLRFQDEAVNFKSGNPTPKGDRAYLVESAKTMYKELSPETDEFFSFMVDNNLLDLDTKPGKTGGGYCTFLPDYKAPFIFANFNGTPHDAEVLTHEAGHAFQVYQSKNHLPEYVWPTFEACEIHSMSMEFLTWPWMKLFFKEETEKFKYYHLTGSLKFLPYGVTVDEFQHAVYENPEMTPKERRAKWREIEKKYLPSRDYTDIPELNNGMFFYRQLHLFQMPFYYIDYTLAQVCAFQFWKKARDNGEKAWEEYLHLCRLGGTLPFLALVKEANLENPFQDGTISHIVPEIKKYIDSVNAEQF</sequence>
<evidence type="ECO:0000259" key="7">
    <source>
        <dbReference type="Pfam" id="PF01432"/>
    </source>
</evidence>
<keyword evidence="1 6" id="KW-0645">Protease</keyword>
<keyword evidence="5 6" id="KW-0482">Metalloprotease</keyword>
<feature type="domain" description="Peptidase M3A/M3B catalytic" evidence="7">
    <location>
        <begin position="303"/>
        <end position="547"/>
    </location>
</feature>
<dbReference type="HOGENOM" id="CLU_030403_1_0_9"/>
<dbReference type="PATRIC" id="fig|1321820.3.peg.165"/>
<gene>
    <name evidence="8" type="ORF">HMPREF1983_00166</name>
</gene>
<evidence type="ECO:0000256" key="4">
    <source>
        <dbReference type="ARBA" id="ARBA00022833"/>
    </source>
</evidence>
<keyword evidence="4 6" id="KW-0862">Zinc</keyword>
<dbReference type="GO" id="GO:0004222">
    <property type="term" value="F:metalloendopeptidase activity"/>
    <property type="evidence" value="ECO:0007669"/>
    <property type="project" value="InterPro"/>
</dbReference>
<evidence type="ECO:0000256" key="3">
    <source>
        <dbReference type="ARBA" id="ARBA00022801"/>
    </source>
</evidence>
<dbReference type="Proteomes" id="UP000016637">
    <property type="component" value="Unassembled WGS sequence"/>
</dbReference>
<proteinExistence type="inferred from homology"/>
<accession>U2QW29</accession>
<name>U2QW29_9BACL</name>
<dbReference type="EMBL" id="AWVP01000009">
    <property type="protein sequence ID" value="ERK60419.1"/>
    <property type="molecule type" value="Genomic_DNA"/>
</dbReference>
<dbReference type="SUPFAM" id="SSF55486">
    <property type="entry name" value="Metalloproteases ('zincins'), catalytic domain"/>
    <property type="match status" value="1"/>
</dbReference>